<name>A0ABV3W2F4_9BACI</name>
<comment type="similarity">
    <text evidence="1">Belongs to the short-chain dehydrogenases/reductases (SDR) family.</text>
</comment>
<comment type="caution">
    <text evidence="3">The sequence shown here is derived from an EMBL/GenBank/DDBJ whole genome shotgun (WGS) entry which is preliminary data.</text>
</comment>
<protein>
    <submittedName>
        <fullName evidence="3">SDR family oxidoreductase</fullName>
    </submittedName>
</protein>
<organism evidence="3 4">
    <name type="scientific">Lysinibacillus xylanilyticus</name>
    <dbReference type="NCBI Taxonomy" id="582475"/>
    <lineage>
        <taxon>Bacteria</taxon>
        <taxon>Bacillati</taxon>
        <taxon>Bacillota</taxon>
        <taxon>Bacilli</taxon>
        <taxon>Bacillales</taxon>
        <taxon>Bacillaceae</taxon>
        <taxon>Lysinibacillus</taxon>
    </lineage>
</organism>
<evidence type="ECO:0000256" key="2">
    <source>
        <dbReference type="ARBA" id="ARBA00023002"/>
    </source>
</evidence>
<dbReference type="InterPro" id="IPR036291">
    <property type="entry name" value="NAD(P)-bd_dom_sf"/>
</dbReference>
<sequence length="107" mass="11533">MVNIVPENALISITKRRILLLNNKSKSLNIKALWVNAVCPGGIVIPLFHSVGETLEKTGYVPEEMSRVRMGRHGEPEEVAEAVLFLASDKASFMAGAVVSVDGSLTV</sequence>
<dbReference type="SUPFAM" id="SSF51735">
    <property type="entry name" value="NAD(P)-binding Rossmann-fold domains"/>
    <property type="match status" value="1"/>
</dbReference>
<keyword evidence="4" id="KW-1185">Reference proteome</keyword>
<dbReference type="PRINTS" id="PR00081">
    <property type="entry name" value="GDHRDH"/>
</dbReference>
<dbReference type="EMBL" id="JBFRHK010000015">
    <property type="protein sequence ID" value="MEX3747362.1"/>
    <property type="molecule type" value="Genomic_DNA"/>
</dbReference>
<dbReference type="Proteomes" id="UP001558534">
    <property type="component" value="Unassembled WGS sequence"/>
</dbReference>
<dbReference type="PANTHER" id="PTHR24321:SF8">
    <property type="entry name" value="ESTRADIOL 17-BETA-DEHYDROGENASE 8-RELATED"/>
    <property type="match status" value="1"/>
</dbReference>
<proteinExistence type="inferred from homology"/>
<accession>A0ABV3W2F4</accession>
<keyword evidence="2" id="KW-0560">Oxidoreductase</keyword>
<gene>
    <name evidence="3" type="ORF">AB1300_19825</name>
</gene>
<dbReference type="RefSeq" id="WP_368637912.1">
    <property type="nucleotide sequence ID" value="NZ_JBFRHK010000015.1"/>
</dbReference>
<evidence type="ECO:0000256" key="1">
    <source>
        <dbReference type="ARBA" id="ARBA00006484"/>
    </source>
</evidence>
<dbReference type="Pfam" id="PF13561">
    <property type="entry name" value="adh_short_C2"/>
    <property type="match status" value="1"/>
</dbReference>
<dbReference type="Gene3D" id="3.40.50.720">
    <property type="entry name" value="NAD(P)-binding Rossmann-like Domain"/>
    <property type="match status" value="1"/>
</dbReference>
<dbReference type="InterPro" id="IPR002347">
    <property type="entry name" value="SDR_fam"/>
</dbReference>
<dbReference type="PANTHER" id="PTHR24321">
    <property type="entry name" value="DEHYDROGENASES, SHORT CHAIN"/>
    <property type="match status" value="1"/>
</dbReference>
<evidence type="ECO:0000313" key="4">
    <source>
        <dbReference type="Proteomes" id="UP001558534"/>
    </source>
</evidence>
<evidence type="ECO:0000313" key="3">
    <source>
        <dbReference type="EMBL" id="MEX3747362.1"/>
    </source>
</evidence>
<reference evidence="3 4" key="1">
    <citation type="submission" date="2024-07" db="EMBL/GenBank/DDBJ databases">
        <title>Characterization of a bacterium isolated from hydrolysated instant sea cucumber by whole-genome sequencing and metabolomics.</title>
        <authorList>
            <person name="Luo X."/>
            <person name="Zhang Z."/>
            <person name="Zheng Z."/>
            <person name="Zhang W."/>
            <person name="Ming T."/>
            <person name="Jiao L."/>
            <person name="Su X."/>
            <person name="Kong F."/>
            <person name="Xu J."/>
        </authorList>
    </citation>
    <scope>NUCLEOTIDE SEQUENCE [LARGE SCALE GENOMIC DNA]</scope>
    <source>
        <strain evidence="3 4">XL-2024</strain>
    </source>
</reference>